<accession>A0ABD0T3E8</accession>
<gene>
    <name evidence="3" type="ORF">ABMA28_000747</name>
</gene>
<protein>
    <recommendedName>
        <fullName evidence="2">Spaetzle domain-containing protein</fullName>
    </recommendedName>
</protein>
<dbReference type="AlphaFoldDB" id="A0ABD0T3E8"/>
<dbReference type="SUPFAM" id="SSF57501">
    <property type="entry name" value="Cystine-knot cytokines"/>
    <property type="match status" value="1"/>
</dbReference>
<dbReference type="EMBL" id="JBEDNZ010000010">
    <property type="protein sequence ID" value="KAL0832537.1"/>
    <property type="molecule type" value="Genomic_DNA"/>
</dbReference>
<comment type="caution">
    <text evidence="3">The sequence shown here is derived from an EMBL/GenBank/DDBJ whole genome shotgun (WGS) entry which is preliminary data.</text>
</comment>
<keyword evidence="1" id="KW-0732">Signal</keyword>
<feature type="signal peptide" evidence="1">
    <location>
        <begin position="1"/>
        <end position="23"/>
    </location>
</feature>
<name>A0ABD0T3E8_LOXSC</name>
<dbReference type="InterPro" id="IPR032104">
    <property type="entry name" value="Spaetzle"/>
</dbReference>
<dbReference type="Proteomes" id="UP001549921">
    <property type="component" value="Unassembled WGS sequence"/>
</dbReference>
<feature type="chain" id="PRO_5044781130" description="Spaetzle domain-containing protein" evidence="1">
    <location>
        <begin position="24"/>
        <end position="179"/>
    </location>
</feature>
<feature type="domain" description="Spaetzle" evidence="2">
    <location>
        <begin position="79"/>
        <end position="175"/>
    </location>
</feature>
<organism evidence="3 4">
    <name type="scientific">Loxostege sticticalis</name>
    <name type="common">Beet webworm moth</name>
    <dbReference type="NCBI Taxonomy" id="481309"/>
    <lineage>
        <taxon>Eukaryota</taxon>
        <taxon>Metazoa</taxon>
        <taxon>Ecdysozoa</taxon>
        <taxon>Arthropoda</taxon>
        <taxon>Hexapoda</taxon>
        <taxon>Insecta</taxon>
        <taxon>Pterygota</taxon>
        <taxon>Neoptera</taxon>
        <taxon>Endopterygota</taxon>
        <taxon>Lepidoptera</taxon>
        <taxon>Glossata</taxon>
        <taxon>Ditrysia</taxon>
        <taxon>Pyraloidea</taxon>
        <taxon>Crambidae</taxon>
        <taxon>Pyraustinae</taxon>
        <taxon>Loxostege</taxon>
    </lineage>
</organism>
<dbReference type="Gene3D" id="2.10.90.10">
    <property type="entry name" value="Cystine-knot cytokines"/>
    <property type="match status" value="1"/>
</dbReference>
<reference evidence="3 4" key="1">
    <citation type="submission" date="2024-06" db="EMBL/GenBank/DDBJ databases">
        <title>A chromosome-level genome assembly of beet webworm, Loxostege sticticalis.</title>
        <authorList>
            <person name="Zhang Y."/>
        </authorList>
    </citation>
    <scope>NUCLEOTIDE SEQUENCE [LARGE SCALE GENOMIC DNA]</scope>
    <source>
        <strain evidence="3">AQ028</strain>
        <tissue evidence="3">Male pupae</tissue>
    </source>
</reference>
<dbReference type="InterPro" id="IPR029034">
    <property type="entry name" value="Cystine-knot_cytokine"/>
</dbReference>
<sequence length="179" mass="20288">MASFNAVIPVSFLLLSFVLSSWGTSIIMPPECEGQQYCETKPDNYPDLALVIKDLQSKEFLRPPRYTKEDEKTNNDDLNCDTKVSIIRPYIIKTNATMKLVVQHPNVFEQWIKQTDCLNEGSKCFQGVGIGMGFNMTCTPTTGTIKMYLYDPQKEEKERLEHVPVSFPVCCSCSIKSNI</sequence>
<evidence type="ECO:0000259" key="2">
    <source>
        <dbReference type="Pfam" id="PF16077"/>
    </source>
</evidence>
<evidence type="ECO:0000313" key="4">
    <source>
        <dbReference type="Proteomes" id="UP001549921"/>
    </source>
</evidence>
<proteinExistence type="predicted"/>
<dbReference type="Pfam" id="PF16077">
    <property type="entry name" value="Spaetzle"/>
    <property type="match status" value="1"/>
</dbReference>
<evidence type="ECO:0000313" key="3">
    <source>
        <dbReference type="EMBL" id="KAL0832537.1"/>
    </source>
</evidence>
<evidence type="ECO:0000256" key="1">
    <source>
        <dbReference type="SAM" id="SignalP"/>
    </source>
</evidence>